<protein>
    <recommendedName>
        <fullName evidence="5">Nuclear segregation protein Bfr1</fullName>
    </recommendedName>
</protein>
<keyword evidence="4" id="KW-1185">Reference proteome</keyword>
<name>A0A8H3TQ46_9TREE</name>
<dbReference type="PANTHER" id="PTHR31027:SF2">
    <property type="entry name" value="LEBERCILIN DOMAIN-CONTAINING PROTEIN"/>
    <property type="match status" value="1"/>
</dbReference>
<reference evidence="3" key="1">
    <citation type="submission" date="2020-07" db="EMBL/GenBank/DDBJ databases">
        <title>Draft Genome Sequence of a Deep-Sea Yeast, Naganishia (Cryptococcus) liquefaciens strain N6.</title>
        <authorList>
            <person name="Han Y.W."/>
            <person name="Kajitani R."/>
            <person name="Morimoto H."/>
            <person name="Parhat M."/>
            <person name="Tsubouchi H."/>
            <person name="Bakenova O."/>
            <person name="Ogata M."/>
            <person name="Argunhan B."/>
            <person name="Aoki R."/>
            <person name="Kajiwara S."/>
            <person name="Itoh T."/>
            <person name="Iwasaki H."/>
        </authorList>
    </citation>
    <scope>NUCLEOTIDE SEQUENCE</scope>
    <source>
        <strain evidence="3">N6</strain>
    </source>
</reference>
<organism evidence="3 4">
    <name type="scientific">Naganishia liquefaciens</name>
    <dbReference type="NCBI Taxonomy" id="104408"/>
    <lineage>
        <taxon>Eukaryota</taxon>
        <taxon>Fungi</taxon>
        <taxon>Dikarya</taxon>
        <taxon>Basidiomycota</taxon>
        <taxon>Agaricomycotina</taxon>
        <taxon>Tremellomycetes</taxon>
        <taxon>Filobasidiales</taxon>
        <taxon>Filobasidiaceae</taxon>
        <taxon>Naganishia</taxon>
    </lineage>
</organism>
<evidence type="ECO:0000256" key="2">
    <source>
        <dbReference type="SAM" id="MobiDB-lite"/>
    </source>
</evidence>
<feature type="compositionally biased region" description="Basic and acidic residues" evidence="2">
    <location>
        <begin position="482"/>
        <end position="503"/>
    </location>
</feature>
<dbReference type="AlphaFoldDB" id="A0A8H3TQ46"/>
<evidence type="ECO:0008006" key="5">
    <source>
        <dbReference type="Google" id="ProtNLM"/>
    </source>
</evidence>
<evidence type="ECO:0000256" key="1">
    <source>
        <dbReference type="SAM" id="Coils"/>
    </source>
</evidence>
<evidence type="ECO:0000313" key="4">
    <source>
        <dbReference type="Proteomes" id="UP000620104"/>
    </source>
</evidence>
<dbReference type="InterPro" id="IPR039604">
    <property type="entry name" value="Bfr1"/>
</dbReference>
<feature type="region of interest" description="Disordered" evidence="2">
    <location>
        <begin position="368"/>
        <end position="407"/>
    </location>
</feature>
<feature type="coiled-coil region" evidence="1">
    <location>
        <begin position="168"/>
        <end position="294"/>
    </location>
</feature>
<feature type="region of interest" description="Disordered" evidence="2">
    <location>
        <begin position="1"/>
        <end position="40"/>
    </location>
</feature>
<comment type="caution">
    <text evidence="3">The sequence shown here is derived from an EMBL/GenBank/DDBJ whole genome shotgun (WGS) entry which is preliminary data.</text>
</comment>
<dbReference type="OrthoDB" id="2195113at2759"/>
<accession>A0A8H3TQ46</accession>
<evidence type="ECO:0000313" key="3">
    <source>
        <dbReference type="EMBL" id="GHJ85147.1"/>
    </source>
</evidence>
<dbReference type="GO" id="GO:0042175">
    <property type="term" value="C:nuclear outer membrane-endoplasmic reticulum membrane network"/>
    <property type="evidence" value="ECO:0007669"/>
    <property type="project" value="TreeGrafter"/>
</dbReference>
<gene>
    <name evidence="3" type="ORF">NliqN6_1549</name>
</gene>
<keyword evidence="1" id="KW-0175">Coiled coil</keyword>
<feature type="compositionally biased region" description="Basic and acidic residues" evidence="2">
    <location>
        <begin position="530"/>
        <end position="546"/>
    </location>
</feature>
<dbReference type="GO" id="GO:0003729">
    <property type="term" value="F:mRNA binding"/>
    <property type="evidence" value="ECO:0007669"/>
    <property type="project" value="TreeGrafter"/>
</dbReference>
<sequence>MPPPTASLKPAPAAGVKAEKGAKQAKPDSSAYTREQDELNKEIEGVKKELTEIRSKLSLLHAPQNETDRRNVIKAELDGLQATQRDAKTDRTKLFDTLKRTQEAIAQKVKDVNAQRAKLPVKSSADAEARIGQLETKIESGTLKLIDEKKALAEISALKRAMGALAKVGTLEQSIAADREKIDEVRRQLDDPESKRVQARWDELKREMDELREEGKKAWDERNALFEKRNELQKQMDDLYTKKKELNQKHRDAQDAYYAKVREDQKAKQERYRAQKAAEEASKRDEEIARMREEARIPAFAREIEDCGVLIGWFGGKFGGKVPKVNAGGASSSADEARVVAGVKELELRKVEDEPVGVVLKKNAESDDPWASLAGTGGKKGKKGGKKAPAAVASDADAAPPAPNANPNAPVNLPYSLLTAILNLSIPPPSNVSDVQRCVDDLEHKKAWFEANQKRKTEEEIARVEAVVKRMLKKGGAANGEKNGDATDEEVTKGEVDGQKEPMHTAMPTAADEAVEQGEQLPVTPEDTEEPVHELDDKLEHVQEES</sequence>
<feature type="compositionally biased region" description="Basic and acidic residues" evidence="2">
    <location>
        <begin position="17"/>
        <end position="26"/>
    </location>
</feature>
<dbReference type="EMBL" id="BLZA01000010">
    <property type="protein sequence ID" value="GHJ85147.1"/>
    <property type="molecule type" value="Genomic_DNA"/>
</dbReference>
<feature type="compositionally biased region" description="Low complexity" evidence="2">
    <location>
        <begin position="387"/>
        <end position="407"/>
    </location>
</feature>
<feature type="region of interest" description="Disordered" evidence="2">
    <location>
        <begin position="474"/>
        <end position="546"/>
    </location>
</feature>
<dbReference type="GO" id="GO:0008298">
    <property type="term" value="P:intracellular mRNA localization"/>
    <property type="evidence" value="ECO:0007669"/>
    <property type="project" value="TreeGrafter"/>
</dbReference>
<dbReference type="GO" id="GO:1990904">
    <property type="term" value="C:ribonucleoprotein complex"/>
    <property type="evidence" value="ECO:0007669"/>
    <property type="project" value="TreeGrafter"/>
</dbReference>
<proteinExistence type="predicted"/>
<dbReference type="GO" id="GO:0005783">
    <property type="term" value="C:endoplasmic reticulum"/>
    <property type="evidence" value="ECO:0007669"/>
    <property type="project" value="TreeGrafter"/>
</dbReference>
<dbReference type="PANTHER" id="PTHR31027">
    <property type="entry name" value="NUCLEAR SEGREGATION PROTEIN BFR1"/>
    <property type="match status" value="1"/>
</dbReference>
<dbReference type="Proteomes" id="UP000620104">
    <property type="component" value="Unassembled WGS sequence"/>
</dbReference>